<name>A0A8D8SHU7_9HEMI</name>
<evidence type="ECO:0000313" key="4">
    <source>
        <dbReference type="EMBL" id="CAG6668866.1"/>
    </source>
</evidence>
<dbReference type="PROSITE" id="PS50222">
    <property type="entry name" value="EF_HAND_2"/>
    <property type="match status" value="1"/>
</dbReference>
<feature type="region of interest" description="Disordered" evidence="1">
    <location>
        <begin position="329"/>
        <end position="349"/>
    </location>
</feature>
<sequence length="627" mass="69161">MEDLNLSQTEVRYYNDLFTCCDPDLSTGTVKLSKVTELFETANLSFDSIRKILDLSIINDSSSFARPEFYRALKLIASHQAGHPISPDTMTSTLELPLPKFQWMPLSNNKDSWKDGKSKSHNNEDTDGSTSNDLIQLSDNTHSYQEYCDSTDSDSKTMRLDSMRSNGGVSSTASPTASSTASESPTPTNSVHEKNYWQGLVCEEQRQLLGTEEESSDRHSSDGEDEHLTSVWSMSDEQRDYYRTQFQNLQRHKSSSDPTYNLISGQVARKFFENSKLPVQELRKIWQLSDMTKDGALSLPEFSIAMHLVVIRRNNIPLPDVLPPSLLSSLPSSPVPSTSSPSGSLHKGKEWTKFVDSPTSIASNLSSPGPKPVNFDFQKAAVEQDPKILHPVPLRVTPNPEMNGDAVAPAPSEVDSRKTSVSSLEPGQGDIRPIQRPQPKKPSSSAGVGAIPPPPQTVSDEISGPTSLPVSVMPTSAAPKKEPPPPPPPRPRTHARSSSLDLNRLGQVSVPHHPPSLPPMVPPRTSPSSSSPKKQGRDERDFVADFAQFSIDHHGGAFQKYKRPNESTESNSMKQVGSISPDATADARQDYNTRLRKICHELQHDLVTVREERIALQMILDKLHHVA</sequence>
<dbReference type="Gene3D" id="1.10.238.10">
    <property type="entry name" value="EF-hand"/>
    <property type="match status" value="2"/>
</dbReference>
<feature type="domain" description="EF-hand" evidence="3">
    <location>
        <begin position="277"/>
        <end position="312"/>
    </location>
</feature>
<dbReference type="PROSITE" id="PS50031">
    <property type="entry name" value="EH"/>
    <property type="match status" value="2"/>
</dbReference>
<feature type="domain" description="EH" evidence="2">
    <location>
        <begin position="238"/>
        <end position="333"/>
    </location>
</feature>
<dbReference type="EMBL" id="HBUF01219757">
    <property type="protein sequence ID" value="CAG6668867.1"/>
    <property type="molecule type" value="Transcribed_RNA"/>
</dbReference>
<feature type="compositionally biased region" description="Low complexity" evidence="1">
    <location>
        <begin position="170"/>
        <end position="190"/>
    </location>
</feature>
<dbReference type="PANTHER" id="PTHR11216:SF174">
    <property type="entry name" value="GH06923P"/>
    <property type="match status" value="1"/>
</dbReference>
<dbReference type="PANTHER" id="PTHR11216">
    <property type="entry name" value="EH DOMAIN"/>
    <property type="match status" value="1"/>
</dbReference>
<accession>A0A8D8SHU7</accession>
<feature type="compositionally biased region" description="Basic and acidic residues" evidence="1">
    <location>
        <begin position="111"/>
        <end position="124"/>
    </location>
</feature>
<feature type="region of interest" description="Disordered" evidence="1">
    <location>
        <begin position="384"/>
        <end position="538"/>
    </location>
</feature>
<feature type="compositionally biased region" description="Polar residues" evidence="1">
    <location>
        <begin position="128"/>
        <end position="150"/>
    </location>
</feature>
<protein>
    <submittedName>
        <fullName evidence="4">RalBP1-associated Eps domain-containing protein 2</fullName>
    </submittedName>
</protein>
<feature type="compositionally biased region" description="Pro residues" evidence="1">
    <location>
        <begin position="512"/>
        <end position="525"/>
    </location>
</feature>
<dbReference type="GO" id="GO:0016197">
    <property type="term" value="P:endosomal transport"/>
    <property type="evidence" value="ECO:0007669"/>
    <property type="project" value="TreeGrafter"/>
</dbReference>
<feature type="compositionally biased region" description="Low complexity" evidence="1">
    <location>
        <begin position="329"/>
        <end position="345"/>
    </location>
</feature>
<dbReference type="GO" id="GO:0005737">
    <property type="term" value="C:cytoplasm"/>
    <property type="evidence" value="ECO:0007669"/>
    <property type="project" value="TreeGrafter"/>
</dbReference>
<dbReference type="SMART" id="SM00027">
    <property type="entry name" value="EH"/>
    <property type="match status" value="2"/>
</dbReference>
<evidence type="ECO:0000259" key="3">
    <source>
        <dbReference type="PROSITE" id="PS50222"/>
    </source>
</evidence>
<dbReference type="EMBL" id="HBUF01219756">
    <property type="protein sequence ID" value="CAG6668866.1"/>
    <property type="molecule type" value="Transcribed_RNA"/>
</dbReference>
<feature type="compositionally biased region" description="Polar residues" evidence="1">
    <location>
        <begin position="567"/>
        <end position="578"/>
    </location>
</feature>
<dbReference type="AlphaFoldDB" id="A0A8D8SHU7"/>
<dbReference type="GO" id="GO:0005886">
    <property type="term" value="C:plasma membrane"/>
    <property type="evidence" value="ECO:0007669"/>
    <property type="project" value="TreeGrafter"/>
</dbReference>
<evidence type="ECO:0000259" key="2">
    <source>
        <dbReference type="PROSITE" id="PS50031"/>
    </source>
</evidence>
<organism evidence="4">
    <name type="scientific">Cacopsylla melanoneura</name>
    <dbReference type="NCBI Taxonomy" id="428564"/>
    <lineage>
        <taxon>Eukaryota</taxon>
        <taxon>Metazoa</taxon>
        <taxon>Ecdysozoa</taxon>
        <taxon>Arthropoda</taxon>
        <taxon>Hexapoda</taxon>
        <taxon>Insecta</taxon>
        <taxon>Pterygota</taxon>
        <taxon>Neoptera</taxon>
        <taxon>Paraneoptera</taxon>
        <taxon>Hemiptera</taxon>
        <taxon>Sternorrhyncha</taxon>
        <taxon>Psylloidea</taxon>
        <taxon>Psyllidae</taxon>
        <taxon>Psyllinae</taxon>
        <taxon>Cacopsylla</taxon>
    </lineage>
</organism>
<dbReference type="InterPro" id="IPR000261">
    <property type="entry name" value="EH_dom"/>
</dbReference>
<dbReference type="CDD" id="cd00052">
    <property type="entry name" value="EH"/>
    <property type="match status" value="1"/>
</dbReference>
<feature type="compositionally biased region" description="Basic and acidic residues" evidence="1">
    <location>
        <begin position="153"/>
        <end position="162"/>
    </location>
</feature>
<feature type="region of interest" description="Disordered" evidence="1">
    <location>
        <begin position="555"/>
        <end position="584"/>
    </location>
</feature>
<dbReference type="Pfam" id="PF12763">
    <property type="entry name" value="EH"/>
    <property type="match status" value="1"/>
</dbReference>
<evidence type="ECO:0000256" key="1">
    <source>
        <dbReference type="SAM" id="MobiDB-lite"/>
    </source>
</evidence>
<feature type="domain" description="EH" evidence="2">
    <location>
        <begin position="10"/>
        <end position="94"/>
    </location>
</feature>
<feature type="region of interest" description="Disordered" evidence="1">
    <location>
        <begin position="111"/>
        <end position="196"/>
    </location>
</feature>
<dbReference type="InterPro" id="IPR002048">
    <property type="entry name" value="EF_hand_dom"/>
</dbReference>
<dbReference type="GO" id="GO:0006897">
    <property type="term" value="P:endocytosis"/>
    <property type="evidence" value="ECO:0007669"/>
    <property type="project" value="TreeGrafter"/>
</dbReference>
<reference evidence="4" key="1">
    <citation type="submission" date="2021-05" db="EMBL/GenBank/DDBJ databases">
        <authorList>
            <person name="Alioto T."/>
            <person name="Alioto T."/>
            <person name="Gomez Garrido J."/>
        </authorList>
    </citation>
    <scope>NUCLEOTIDE SEQUENCE</scope>
</reference>
<feature type="compositionally biased region" description="Polar residues" evidence="1">
    <location>
        <begin position="457"/>
        <end position="469"/>
    </location>
</feature>
<proteinExistence type="predicted"/>
<feature type="region of interest" description="Disordered" evidence="1">
    <location>
        <begin position="209"/>
        <end position="230"/>
    </location>
</feature>
<dbReference type="InterPro" id="IPR011992">
    <property type="entry name" value="EF-hand-dom_pair"/>
</dbReference>
<dbReference type="SUPFAM" id="SSF47473">
    <property type="entry name" value="EF-hand"/>
    <property type="match status" value="2"/>
</dbReference>
<feature type="compositionally biased region" description="Basic and acidic residues" evidence="1">
    <location>
        <begin position="216"/>
        <end position="228"/>
    </location>
</feature>
<dbReference type="GO" id="GO:0005509">
    <property type="term" value="F:calcium ion binding"/>
    <property type="evidence" value="ECO:0007669"/>
    <property type="project" value="InterPro"/>
</dbReference>